<dbReference type="HAMAP" id="MF_01411">
    <property type="entry name" value="LPS_assembly_LptD"/>
    <property type="match status" value="1"/>
</dbReference>
<dbReference type="InterPro" id="IPR005653">
    <property type="entry name" value="OstA-like_N"/>
</dbReference>
<feature type="domain" description="LptD C-terminal" evidence="5">
    <location>
        <begin position="273"/>
        <end position="627"/>
    </location>
</feature>
<dbReference type="PANTHER" id="PTHR30189">
    <property type="entry name" value="LPS-ASSEMBLY PROTEIN"/>
    <property type="match status" value="1"/>
</dbReference>
<dbReference type="InterPro" id="IPR007543">
    <property type="entry name" value="LptD_C"/>
</dbReference>
<proteinExistence type="inferred from homology"/>
<evidence type="ECO:0000256" key="4">
    <source>
        <dbReference type="SAM" id="SignalP"/>
    </source>
</evidence>
<dbReference type="InterPro" id="IPR050218">
    <property type="entry name" value="LptD"/>
</dbReference>
<accession>A0ABX7Q0C8</accession>
<feature type="signal peptide" evidence="4">
    <location>
        <begin position="1"/>
        <end position="26"/>
    </location>
</feature>
<name>A0ABX7Q0C8_9BACT</name>
<keyword evidence="8" id="KW-1185">Reference proteome</keyword>
<organism evidence="7 8">
    <name type="scientific">Geobacter benzoatilyticus</name>
    <dbReference type="NCBI Taxonomy" id="2815309"/>
    <lineage>
        <taxon>Bacteria</taxon>
        <taxon>Pseudomonadati</taxon>
        <taxon>Thermodesulfobacteriota</taxon>
        <taxon>Desulfuromonadia</taxon>
        <taxon>Geobacterales</taxon>
        <taxon>Geobacteraceae</taxon>
        <taxon>Geobacter</taxon>
    </lineage>
</organism>
<evidence type="ECO:0000256" key="3">
    <source>
        <dbReference type="ARBA" id="ARBA00023237"/>
    </source>
</evidence>
<feature type="chain" id="PRO_5045423446" evidence="4">
    <location>
        <begin position="27"/>
        <end position="699"/>
    </location>
</feature>
<keyword evidence="2" id="KW-0472">Membrane</keyword>
<evidence type="ECO:0000259" key="6">
    <source>
        <dbReference type="Pfam" id="PF13100"/>
    </source>
</evidence>
<dbReference type="PANTHER" id="PTHR30189:SF1">
    <property type="entry name" value="LPS-ASSEMBLY PROTEIN LPTD"/>
    <property type="match status" value="1"/>
</dbReference>
<sequence>MANSWSLRQLLSISTLVISLPAAALAQPDTGGPVHVEADTLTHEAALDRIEATGSVRISGRGMTLLSDRALLFPERNEAEALGNVTLMSNGDTLSADRLKINYEDETGEVEQGNAFIKDGNFHVRAARMFKLGPDSYRLEDGTFTTCDAERPSWKFSASDVNVTLGEYATGKHALLYLGDVPVFYLPYIIFPVKTERQSGFLVPRTGNTSKKGFTFNMAYYWAIDPSQDSTFNIDIQSKRGVGFGLDYRYIRKRGSEGEFRGYGIYDTEQQRFRGDMSQKHQEIISDTFNIKSDINLTTDRDFYRDFAEQTGVYNRNQLDSTMSVTKRFRRQVLVGEFRYMEDLREDVTDNRKTLQKLPAISLTGVRERLWDSPFFISHESSLTNFYRREGIKGQRLDLHPVLTSYAKPFGAVETSAWAGYRMRFYNAYDVPDNDGNNLSEADGLDGMGLVTAGGAVSSTMARVYDMGPGSLSKIRHVMIPELRYSFVQNRSQEELPFFDYGDRLVHENRVVYSLSNYLTGKFSPAGGGDPEYRELLYLKLSQGYDFSGTRRDLLTLVDEKRPFSDLMLEARVNPVKQISLALDSRVNVYDANISTTAVSADAKDESGNAAGVTYRYARDEVDYLEGRASVSLFKPIYANYAARYSFDRKDFLESLYALEYRHQCWSVIVTYRDRNDTKEFFVNFSLSGLGALGTVRVF</sequence>
<evidence type="ECO:0000313" key="7">
    <source>
        <dbReference type="EMBL" id="QSV44571.1"/>
    </source>
</evidence>
<evidence type="ECO:0000259" key="5">
    <source>
        <dbReference type="Pfam" id="PF04453"/>
    </source>
</evidence>
<protein>
    <submittedName>
        <fullName evidence="7">LPS-assembly protein LptD</fullName>
    </submittedName>
</protein>
<evidence type="ECO:0000256" key="2">
    <source>
        <dbReference type="ARBA" id="ARBA00023136"/>
    </source>
</evidence>
<dbReference type="Gene3D" id="2.60.450.10">
    <property type="entry name" value="Lipopolysaccharide (LPS) transport protein A like domain"/>
    <property type="match status" value="1"/>
</dbReference>
<dbReference type="Pfam" id="PF04453">
    <property type="entry name" value="LptD"/>
    <property type="match status" value="1"/>
</dbReference>
<reference evidence="7 8" key="1">
    <citation type="submission" date="2021-03" db="EMBL/GenBank/DDBJ databases">
        <title>Geobacter metallireducens gen. nov. sp. nov., a microorganism capable of coupling the complete oxidation of organic compounds to the reduction of iron and other metals.</title>
        <authorList>
            <person name="Li Y."/>
        </authorList>
    </citation>
    <scope>NUCLEOTIDE SEQUENCE [LARGE SCALE GENOMIC DNA]</scope>
    <source>
        <strain evidence="7 8">Jerry-YX</strain>
    </source>
</reference>
<keyword evidence="1 4" id="KW-0732">Signal</keyword>
<dbReference type="EMBL" id="CP071382">
    <property type="protein sequence ID" value="QSV44571.1"/>
    <property type="molecule type" value="Genomic_DNA"/>
</dbReference>
<dbReference type="Pfam" id="PF13100">
    <property type="entry name" value="OstA_2"/>
    <property type="match status" value="1"/>
</dbReference>
<dbReference type="Proteomes" id="UP000663651">
    <property type="component" value="Chromosome"/>
</dbReference>
<evidence type="ECO:0000256" key="1">
    <source>
        <dbReference type="ARBA" id="ARBA00022729"/>
    </source>
</evidence>
<keyword evidence="3" id="KW-0998">Cell outer membrane</keyword>
<feature type="domain" description="Organic solvent tolerance-like N-terminal" evidence="6">
    <location>
        <begin position="41"/>
        <end position="106"/>
    </location>
</feature>
<gene>
    <name evidence="7" type="ORF">JZM60_10350</name>
</gene>
<dbReference type="InterPro" id="IPR020889">
    <property type="entry name" value="LipoPS_assembly_LptD"/>
</dbReference>
<dbReference type="RefSeq" id="WP_207162326.1">
    <property type="nucleotide sequence ID" value="NZ_CP071382.1"/>
</dbReference>
<evidence type="ECO:0000313" key="8">
    <source>
        <dbReference type="Proteomes" id="UP000663651"/>
    </source>
</evidence>